<sequence length="371" mass="41315">MSKIRVGFIGYGTSVRLFHLPFVQAIPDIEVYAFLQRSEAPSANSSHGEGVHCTLDHPEARHYRTLPEFLADKKIDLVVICTKPATHAEIALQAIEAGKHVLVEKPFTPTSAEADRVIAAAEQKGVVLSVYHNRRYDNDFLTLKHWIDQGVLGDILEAELHHDLQEPSFLSTLPIEREPGHSMAFMAGSHPIHQALVLFGRPRSITAFLRTCRGVESDNEDSYTITLEYDSPLLVQVKTQAISIMPEVLTSFVRGTRGSFMKFGTDPQLGQILEKNMTPETEGYGLDPQENWAQLCTKEKVALEQSLSGQYWVGKPPSLPGSWPSFYTDLVKAVRGQGPVVVDARSARDTIRILEYATESVKARCTVDCDW</sequence>
<evidence type="ECO:0008006" key="7">
    <source>
        <dbReference type="Google" id="ProtNLM"/>
    </source>
</evidence>
<dbReference type="RefSeq" id="XP_066801247.1">
    <property type="nucleotide sequence ID" value="XM_066948679.1"/>
</dbReference>
<comment type="caution">
    <text evidence="5">The sequence shown here is derived from an EMBL/GenBank/DDBJ whole genome shotgun (WGS) entry which is preliminary data.</text>
</comment>
<dbReference type="Pfam" id="PF01408">
    <property type="entry name" value="GFO_IDH_MocA"/>
    <property type="match status" value="1"/>
</dbReference>
<reference evidence="5 6" key="1">
    <citation type="journal article" date="2024" name="bioRxiv">
        <title>Comparative genomics of Cryptococcus and Kwoniella reveals pathogenesis evolution and contrasting karyotype dynamics via intercentromeric recombination or chromosome fusion.</title>
        <authorList>
            <person name="Coelho M.A."/>
            <person name="David-Palma M."/>
            <person name="Shea T."/>
            <person name="Bowers K."/>
            <person name="McGinley-Smith S."/>
            <person name="Mohammad A.W."/>
            <person name="Gnirke A."/>
            <person name="Yurkov A.M."/>
            <person name="Nowrousian M."/>
            <person name="Sun S."/>
            <person name="Cuomo C.A."/>
            <person name="Heitman J."/>
        </authorList>
    </citation>
    <scope>NUCLEOTIDE SEQUENCE [LARGE SCALE GENOMIC DNA]</scope>
    <source>
        <strain evidence="5 6">CBS 13917</strain>
    </source>
</reference>
<dbReference type="GO" id="GO:0000166">
    <property type="term" value="F:nucleotide binding"/>
    <property type="evidence" value="ECO:0007669"/>
    <property type="project" value="InterPro"/>
</dbReference>
<keyword evidence="6" id="KW-1185">Reference proteome</keyword>
<dbReference type="InterPro" id="IPR051317">
    <property type="entry name" value="Gfo/Idh/MocA_oxidoreduct"/>
</dbReference>
<dbReference type="InterPro" id="IPR000683">
    <property type="entry name" value="Gfo/Idh/MocA-like_OxRdtase_N"/>
</dbReference>
<name>A0AAW0YI75_9TREE</name>
<evidence type="ECO:0000313" key="6">
    <source>
        <dbReference type="Proteomes" id="UP001388673"/>
    </source>
</evidence>
<evidence type="ECO:0000256" key="2">
    <source>
        <dbReference type="ARBA" id="ARBA00023002"/>
    </source>
</evidence>
<dbReference type="SUPFAM" id="SSF51735">
    <property type="entry name" value="NAD(P)-binding Rossmann-fold domains"/>
    <property type="match status" value="1"/>
</dbReference>
<dbReference type="Gene3D" id="3.30.360.10">
    <property type="entry name" value="Dihydrodipicolinate Reductase, domain 2"/>
    <property type="match status" value="1"/>
</dbReference>
<dbReference type="Gene3D" id="3.40.50.720">
    <property type="entry name" value="NAD(P)-binding Rossmann-like Domain"/>
    <property type="match status" value="1"/>
</dbReference>
<evidence type="ECO:0000259" key="4">
    <source>
        <dbReference type="Pfam" id="PF22725"/>
    </source>
</evidence>
<dbReference type="Proteomes" id="UP001388673">
    <property type="component" value="Unassembled WGS sequence"/>
</dbReference>
<dbReference type="InterPro" id="IPR036291">
    <property type="entry name" value="NAD(P)-bd_dom_sf"/>
</dbReference>
<accession>A0AAW0YI75</accession>
<gene>
    <name evidence="5" type="ORF">IAR55_005588</name>
</gene>
<dbReference type="InterPro" id="IPR055170">
    <property type="entry name" value="GFO_IDH_MocA-like_dom"/>
</dbReference>
<evidence type="ECO:0000256" key="1">
    <source>
        <dbReference type="ARBA" id="ARBA00010928"/>
    </source>
</evidence>
<dbReference type="GO" id="GO:0016491">
    <property type="term" value="F:oxidoreductase activity"/>
    <property type="evidence" value="ECO:0007669"/>
    <property type="project" value="UniProtKB-KW"/>
</dbReference>
<feature type="domain" description="GFO/IDH/MocA-like oxidoreductase" evidence="4">
    <location>
        <begin position="140"/>
        <end position="260"/>
    </location>
</feature>
<dbReference type="AlphaFoldDB" id="A0AAW0YI75"/>
<proteinExistence type="inferred from homology"/>
<evidence type="ECO:0000259" key="3">
    <source>
        <dbReference type="Pfam" id="PF01408"/>
    </source>
</evidence>
<dbReference type="EMBL" id="JBCAWK010000010">
    <property type="protein sequence ID" value="KAK8847729.1"/>
    <property type="molecule type" value="Genomic_DNA"/>
</dbReference>
<dbReference type="Pfam" id="PF22725">
    <property type="entry name" value="GFO_IDH_MocA_C3"/>
    <property type="match status" value="1"/>
</dbReference>
<dbReference type="PANTHER" id="PTHR43708">
    <property type="entry name" value="CONSERVED EXPRESSED OXIDOREDUCTASE (EUROFUNG)"/>
    <property type="match status" value="1"/>
</dbReference>
<dbReference type="SUPFAM" id="SSF55347">
    <property type="entry name" value="Glyceraldehyde-3-phosphate dehydrogenase-like, C-terminal domain"/>
    <property type="match status" value="1"/>
</dbReference>
<dbReference type="KEGG" id="kne:92182846"/>
<organism evidence="5 6">
    <name type="scientific">Kwoniella newhampshirensis</name>
    <dbReference type="NCBI Taxonomy" id="1651941"/>
    <lineage>
        <taxon>Eukaryota</taxon>
        <taxon>Fungi</taxon>
        <taxon>Dikarya</taxon>
        <taxon>Basidiomycota</taxon>
        <taxon>Agaricomycotina</taxon>
        <taxon>Tremellomycetes</taxon>
        <taxon>Tremellales</taxon>
        <taxon>Cryptococcaceae</taxon>
        <taxon>Kwoniella</taxon>
    </lineage>
</organism>
<feature type="domain" description="Gfo/Idh/MocA-like oxidoreductase N-terminal" evidence="3">
    <location>
        <begin position="4"/>
        <end position="132"/>
    </location>
</feature>
<protein>
    <recommendedName>
        <fullName evidence="7">Gfo/Idh/MocA-like oxidoreductase N-terminal domain-containing protein</fullName>
    </recommendedName>
</protein>
<dbReference type="PANTHER" id="PTHR43708:SF5">
    <property type="entry name" value="CONSERVED EXPRESSED OXIDOREDUCTASE (EUROFUNG)-RELATED"/>
    <property type="match status" value="1"/>
</dbReference>
<keyword evidence="2" id="KW-0560">Oxidoreductase</keyword>
<dbReference type="GeneID" id="92182846"/>
<evidence type="ECO:0000313" key="5">
    <source>
        <dbReference type="EMBL" id="KAK8847729.1"/>
    </source>
</evidence>
<comment type="similarity">
    <text evidence="1">Belongs to the Gfo/Idh/MocA family.</text>
</comment>